<dbReference type="PANTHER" id="PTHR12110:SF48">
    <property type="entry name" value="BLL3656 PROTEIN"/>
    <property type="match status" value="1"/>
</dbReference>
<sequence length="265" mass="28069">MTRPLPPLCMASGIMPEATPLQLVEAAARAGFDYGGMWFEAAEWTDATTRQVKAALRDTGLPLIDIEVVWIKPGPPDPDHLRLVDVGMELGARNVLCVSSDPDMAATRDKLAILAERAGDAIRINLEFGIFTEVKTIAQASAILRAIDHPAMGLLIDALHWRRSGGTLADVAAVPPAWLSYVQLCDAPDPGADPADADAILTEAIDGRVALGAGGLPIGALLGAMPQGLPVAVEERSIALREGWPDFNERAAQMLATTQAWVAGR</sequence>
<dbReference type="Pfam" id="PF01261">
    <property type="entry name" value="AP_endonuc_2"/>
    <property type="match status" value="1"/>
</dbReference>
<dbReference type="Proteomes" id="UP001267638">
    <property type="component" value="Unassembled WGS sequence"/>
</dbReference>
<organism evidence="2 3">
    <name type="scientific">Sphingobium xenophagum</name>
    <dbReference type="NCBI Taxonomy" id="121428"/>
    <lineage>
        <taxon>Bacteria</taxon>
        <taxon>Pseudomonadati</taxon>
        <taxon>Pseudomonadota</taxon>
        <taxon>Alphaproteobacteria</taxon>
        <taxon>Sphingomonadales</taxon>
        <taxon>Sphingomonadaceae</taxon>
        <taxon>Sphingobium</taxon>
    </lineage>
</organism>
<dbReference type="RefSeq" id="WP_310224976.1">
    <property type="nucleotide sequence ID" value="NZ_JAVDWV010000010.1"/>
</dbReference>
<proteinExistence type="predicted"/>
<evidence type="ECO:0000313" key="3">
    <source>
        <dbReference type="Proteomes" id="UP001267638"/>
    </source>
</evidence>
<evidence type="ECO:0000313" key="2">
    <source>
        <dbReference type="EMBL" id="MDR7155566.1"/>
    </source>
</evidence>
<comment type="caution">
    <text evidence="2">The sequence shown here is derived from an EMBL/GenBank/DDBJ whole genome shotgun (WGS) entry which is preliminary data.</text>
</comment>
<keyword evidence="3" id="KW-1185">Reference proteome</keyword>
<dbReference type="InterPro" id="IPR050312">
    <property type="entry name" value="IolE/XylAMocC-like"/>
</dbReference>
<accession>A0ABU1X355</accession>
<protein>
    <submittedName>
        <fullName evidence="2">Sugar phosphate isomerase/epimerase</fullName>
    </submittedName>
</protein>
<dbReference type="GO" id="GO:0016853">
    <property type="term" value="F:isomerase activity"/>
    <property type="evidence" value="ECO:0007669"/>
    <property type="project" value="UniProtKB-KW"/>
</dbReference>
<gene>
    <name evidence="2" type="ORF">J2W40_002398</name>
</gene>
<dbReference type="SUPFAM" id="SSF51658">
    <property type="entry name" value="Xylose isomerase-like"/>
    <property type="match status" value="1"/>
</dbReference>
<keyword evidence="2" id="KW-0413">Isomerase</keyword>
<dbReference type="EMBL" id="JAVDWV010000010">
    <property type="protein sequence ID" value="MDR7155566.1"/>
    <property type="molecule type" value="Genomic_DNA"/>
</dbReference>
<dbReference type="PANTHER" id="PTHR12110">
    <property type="entry name" value="HYDROXYPYRUVATE ISOMERASE"/>
    <property type="match status" value="1"/>
</dbReference>
<dbReference type="InterPro" id="IPR036237">
    <property type="entry name" value="Xyl_isomerase-like_sf"/>
</dbReference>
<evidence type="ECO:0000259" key="1">
    <source>
        <dbReference type="Pfam" id="PF01261"/>
    </source>
</evidence>
<dbReference type="Gene3D" id="3.20.20.150">
    <property type="entry name" value="Divalent-metal-dependent TIM barrel enzymes"/>
    <property type="match status" value="1"/>
</dbReference>
<name>A0ABU1X355_SPHXE</name>
<dbReference type="InterPro" id="IPR013022">
    <property type="entry name" value="Xyl_isomerase-like_TIM-brl"/>
</dbReference>
<reference evidence="2 3" key="1">
    <citation type="submission" date="2023-07" db="EMBL/GenBank/DDBJ databases">
        <title>Sorghum-associated microbial communities from plants grown in Nebraska, USA.</title>
        <authorList>
            <person name="Schachtman D."/>
        </authorList>
    </citation>
    <scope>NUCLEOTIDE SEQUENCE [LARGE SCALE GENOMIC DNA]</scope>
    <source>
        <strain evidence="2 3">4256</strain>
    </source>
</reference>
<feature type="domain" description="Xylose isomerase-like TIM barrel" evidence="1">
    <location>
        <begin position="24"/>
        <end position="225"/>
    </location>
</feature>